<proteinExistence type="predicted"/>
<feature type="transmembrane region" description="Helical" evidence="1">
    <location>
        <begin position="48"/>
        <end position="70"/>
    </location>
</feature>
<accession>A0AAU7DHL1</accession>
<dbReference type="EMBL" id="CP121196">
    <property type="protein sequence ID" value="XBH16728.1"/>
    <property type="molecule type" value="Genomic_DNA"/>
</dbReference>
<name>A0AAU7DHL1_9BACT</name>
<organism evidence="2">
    <name type="scientific">Telmatobacter sp. DSM 110680</name>
    <dbReference type="NCBI Taxonomy" id="3036704"/>
    <lineage>
        <taxon>Bacteria</taxon>
        <taxon>Pseudomonadati</taxon>
        <taxon>Acidobacteriota</taxon>
        <taxon>Terriglobia</taxon>
        <taxon>Terriglobales</taxon>
        <taxon>Acidobacteriaceae</taxon>
        <taxon>Telmatobacter</taxon>
    </lineage>
</organism>
<protein>
    <submittedName>
        <fullName evidence="2">DUF3185 domain-containing protein</fullName>
    </submittedName>
</protein>
<sequence length="73" mass="7468">MKAATVVGIVLIVVGIVGFALGGFSFTHEKKDIDLGPVQVSHKETKTLPISPILSTLSLVAGVGLVVVGARKS</sequence>
<dbReference type="RefSeq" id="WP_348261957.1">
    <property type="nucleotide sequence ID" value="NZ_CP121196.1"/>
</dbReference>
<gene>
    <name evidence="2" type="ORF">P8935_19400</name>
</gene>
<keyword evidence="1" id="KW-1133">Transmembrane helix</keyword>
<keyword evidence="1" id="KW-0472">Membrane</keyword>
<dbReference type="AlphaFoldDB" id="A0AAU7DHL1"/>
<evidence type="ECO:0000313" key="2">
    <source>
        <dbReference type="EMBL" id="XBH16728.1"/>
    </source>
</evidence>
<keyword evidence="1" id="KW-0812">Transmembrane</keyword>
<reference evidence="2" key="1">
    <citation type="submission" date="2023-03" db="EMBL/GenBank/DDBJ databases">
        <title>Edaphobacter sp.</title>
        <authorList>
            <person name="Huber K.J."/>
            <person name="Papendorf J."/>
            <person name="Pilke C."/>
            <person name="Bunk B."/>
            <person name="Sproeer C."/>
            <person name="Pester M."/>
        </authorList>
    </citation>
    <scope>NUCLEOTIDE SEQUENCE</scope>
    <source>
        <strain evidence="2">DSM 110680</strain>
    </source>
</reference>
<evidence type="ECO:0000256" key="1">
    <source>
        <dbReference type="SAM" id="Phobius"/>
    </source>
</evidence>
<feature type="transmembrane region" description="Helical" evidence="1">
    <location>
        <begin position="6"/>
        <end position="27"/>
    </location>
</feature>